<keyword evidence="3" id="KW-0804">Transcription</keyword>
<dbReference type="Proteomes" id="UP000199657">
    <property type="component" value="Unassembled WGS sequence"/>
</dbReference>
<evidence type="ECO:0000313" key="5">
    <source>
        <dbReference type="EMBL" id="SEO49480.1"/>
    </source>
</evidence>
<dbReference type="SUPFAM" id="SSF46785">
    <property type="entry name" value="Winged helix' DNA-binding domain"/>
    <property type="match status" value="1"/>
</dbReference>
<dbReference type="PROSITE" id="PS50995">
    <property type="entry name" value="HTH_MARR_2"/>
    <property type="match status" value="1"/>
</dbReference>
<evidence type="ECO:0000256" key="1">
    <source>
        <dbReference type="ARBA" id="ARBA00023015"/>
    </source>
</evidence>
<keyword evidence="6" id="KW-1185">Reference proteome</keyword>
<dbReference type="PANTHER" id="PTHR42756">
    <property type="entry name" value="TRANSCRIPTIONAL REGULATOR, MARR"/>
    <property type="match status" value="1"/>
</dbReference>
<dbReference type="GO" id="GO:0003700">
    <property type="term" value="F:DNA-binding transcription factor activity"/>
    <property type="evidence" value="ECO:0007669"/>
    <property type="project" value="InterPro"/>
</dbReference>
<accession>A0A1H8Q5I4</accession>
<organism evidence="5 6">
    <name type="scientific">Aquisalimonas asiatica</name>
    <dbReference type="NCBI Taxonomy" id="406100"/>
    <lineage>
        <taxon>Bacteria</taxon>
        <taxon>Pseudomonadati</taxon>
        <taxon>Pseudomonadota</taxon>
        <taxon>Gammaproteobacteria</taxon>
        <taxon>Chromatiales</taxon>
        <taxon>Ectothiorhodospiraceae</taxon>
        <taxon>Aquisalimonas</taxon>
    </lineage>
</organism>
<evidence type="ECO:0000256" key="3">
    <source>
        <dbReference type="ARBA" id="ARBA00023163"/>
    </source>
</evidence>
<proteinExistence type="predicted"/>
<dbReference type="PRINTS" id="PR00598">
    <property type="entry name" value="HTHMARR"/>
</dbReference>
<evidence type="ECO:0000259" key="4">
    <source>
        <dbReference type="PROSITE" id="PS50995"/>
    </source>
</evidence>
<dbReference type="InterPro" id="IPR023187">
    <property type="entry name" value="Tscrpt_reg_MarR-type_CS"/>
</dbReference>
<dbReference type="InterPro" id="IPR036388">
    <property type="entry name" value="WH-like_DNA-bd_sf"/>
</dbReference>
<protein>
    <submittedName>
        <fullName evidence="5">Transcriptional regulator, MarR family</fullName>
    </submittedName>
</protein>
<dbReference type="STRING" id="406100.SAMN04488052_101367"/>
<gene>
    <name evidence="5" type="ORF">SAMN04488052_101367</name>
</gene>
<keyword evidence="2" id="KW-0238">DNA-binding</keyword>
<dbReference type="Gene3D" id="1.10.10.10">
    <property type="entry name" value="Winged helix-like DNA-binding domain superfamily/Winged helix DNA-binding domain"/>
    <property type="match status" value="1"/>
</dbReference>
<dbReference type="PROSITE" id="PS01117">
    <property type="entry name" value="HTH_MARR_1"/>
    <property type="match status" value="1"/>
</dbReference>
<dbReference type="Pfam" id="PF12802">
    <property type="entry name" value="MarR_2"/>
    <property type="match status" value="1"/>
</dbReference>
<dbReference type="AlphaFoldDB" id="A0A1H8Q5I4"/>
<name>A0A1H8Q5I4_9GAMM</name>
<dbReference type="SMART" id="SM00347">
    <property type="entry name" value="HTH_MARR"/>
    <property type="match status" value="1"/>
</dbReference>
<dbReference type="OrthoDB" id="9815567at2"/>
<dbReference type="RefSeq" id="WP_091639425.1">
    <property type="nucleotide sequence ID" value="NZ_FOEG01000001.1"/>
</dbReference>
<evidence type="ECO:0000256" key="2">
    <source>
        <dbReference type="ARBA" id="ARBA00023125"/>
    </source>
</evidence>
<dbReference type="EMBL" id="FOEG01000001">
    <property type="protein sequence ID" value="SEO49480.1"/>
    <property type="molecule type" value="Genomic_DNA"/>
</dbReference>
<reference evidence="5 6" key="1">
    <citation type="submission" date="2016-10" db="EMBL/GenBank/DDBJ databases">
        <authorList>
            <person name="de Groot N.N."/>
        </authorList>
    </citation>
    <scope>NUCLEOTIDE SEQUENCE [LARGE SCALE GENOMIC DNA]</scope>
    <source>
        <strain evidence="5 6">CGMCC 1.6291</strain>
    </source>
</reference>
<evidence type="ECO:0000313" key="6">
    <source>
        <dbReference type="Proteomes" id="UP000199657"/>
    </source>
</evidence>
<dbReference type="InterPro" id="IPR036390">
    <property type="entry name" value="WH_DNA-bd_sf"/>
</dbReference>
<sequence length="147" mass="16794">MKHDAATDKPLYMQLLRELVEAYQAFEGYSLPHIKSLGLTPAQFDVIATLGNTEGMTFKELGERTLIYKTTLTSVVDRLEAQGLVQRQPSLEDRRSTIAVLTTEGDALFQSAFPKHREHLRRKLDQLSDDQMQSTIEALRTLREVFR</sequence>
<keyword evidence="1" id="KW-0805">Transcription regulation</keyword>
<dbReference type="PANTHER" id="PTHR42756:SF1">
    <property type="entry name" value="TRANSCRIPTIONAL REPRESSOR OF EMRAB OPERON"/>
    <property type="match status" value="1"/>
</dbReference>
<feature type="domain" description="HTH marR-type" evidence="4">
    <location>
        <begin position="12"/>
        <end position="144"/>
    </location>
</feature>
<dbReference type="InterPro" id="IPR000835">
    <property type="entry name" value="HTH_MarR-typ"/>
</dbReference>
<dbReference type="GO" id="GO:0003677">
    <property type="term" value="F:DNA binding"/>
    <property type="evidence" value="ECO:0007669"/>
    <property type="project" value="UniProtKB-KW"/>
</dbReference>